<feature type="region of interest" description="Disordered" evidence="5">
    <location>
        <begin position="1"/>
        <end position="36"/>
    </location>
</feature>
<keyword evidence="3" id="KW-0862">Zinc</keyword>
<feature type="region of interest" description="Disordered" evidence="5">
    <location>
        <begin position="135"/>
        <end position="162"/>
    </location>
</feature>
<keyword evidence="1" id="KW-0479">Metal-binding</keyword>
<evidence type="ECO:0000256" key="5">
    <source>
        <dbReference type="SAM" id="MobiDB-lite"/>
    </source>
</evidence>
<organism evidence="9">
    <name type="scientific">Bicosoecida sp. CB-2014</name>
    <dbReference type="NCBI Taxonomy" id="1486930"/>
    <lineage>
        <taxon>Eukaryota</taxon>
        <taxon>Sar</taxon>
        <taxon>Stramenopiles</taxon>
        <taxon>Bigyra</taxon>
        <taxon>Opalozoa</taxon>
        <taxon>Bicosoecida</taxon>
    </lineage>
</organism>
<feature type="compositionally biased region" description="Basic residues" evidence="5">
    <location>
        <begin position="884"/>
        <end position="900"/>
    </location>
</feature>
<reference evidence="9" key="1">
    <citation type="submission" date="2021-01" db="EMBL/GenBank/DDBJ databases">
        <authorList>
            <person name="Corre E."/>
            <person name="Pelletier E."/>
            <person name="Niang G."/>
            <person name="Scheremetjew M."/>
            <person name="Finn R."/>
            <person name="Kale V."/>
            <person name="Holt S."/>
            <person name="Cochrane G."/>
            <person name="Meng A."/>
            <person name="Brown T."/>
            <person name="Cohen L."/>
        </authorList>
    </citation>
    <scope>NUCLEOTIDE SEQUENCE</scope>
    <source>
        <strain evidence="9">Ms1</strain>
    </source>
</reference>
<dbReference type="InterPro" id="IPR036431">
    <property type="entry name" value="ARID_dom_sf"/>
</dbReference>
<dbReference type="AlphaFoldDB" id="A0A7S1G271"/>
<evidence type="ECO:0000256" key="1">
    <source>
        <dbReference type="ARBA" id="ARBA00022723"/>
    </source>
</evidence>
<proteinExistence type="predicted"/>
<feature type="compositionally biased region" description="Gly residues" evidence="5">
    <location>
        <begin position="836"/>
        <end position="848"/>
    </location>
</feature>
<feature type="compositionally biased region" description="Gly residues" evidence="5">
    <location>
        <begin position="1"/>
        <end position="31"/>
    </location>
</feature>
<dbReference type="PANTHER" id="PTHR13793">
    <property type="entry name" value="PHD FINGER PROTEINS"/>
    <property type="match status" value="1"/>
</dbReference>
<feature type="region of interest" description="Disordered" evidence="5">
    <location>
        <begin position="620"/>
        <end position="795"/>
    </location>
</feature>
<accession>A0A7S1G271</accession>
<feature type="domain" description="PHD-type" evidence="6">
    <location>
        <begin position="232"/>
        <end position="283"/>
    </location>
</feature>
<dbReference type="PROSITE" id="PS51805">
    <property type="entry name" value="EPHD"/>
    <property type="match status" value="1"/>
</dbReference>
<feature type="compositionally biased region" description="Low complexity" evidence="5">
    <location>
        <begin position="631"/>
        <end position="640"/>
    </location>
</feature>
<keyword evidence="2 4" id="KW-0863">Zinc-finger</keyword>
<name>A0A7S1G271_9STRA</name>
<dbReference type="InterPro" id="IPR034732">
    <property type="entry name" value="EPHD"/>
</dbReference>
<dbReference type="InterPro" id="IPR019786">
    <property type="entry name" value="Zinc_finger_PHD-type_CS"/>
</dbReference>
<evidence type="ECO:0000256" key="3">
    <source>
        <dbReference type="ARBA" id="ARBA00022833"/>
    </source>
</evidence>
<feature type="domain" description="PHD-type" evidence="8">
    <location>
        <begin position="290"/>
        <end position="423"/>
    </location>
</feature>
<evidence type="ECO:0000259" key="6">
    <source>
        <dbReference type="PROSITE" id="PS50016"/>
    </source>
</evidence>
<dbReference type="PANTHER" id="PTHR13793:SF107">
    <property type="entry name" value="BROMODOMAIN-CONTAINING PROTEIN HOMOLOG"/>
    <property type="match status" value="1"/>
</dbReference>
<dbReference type="Pfam" id="PF13831">
    <property type="entry name" value="PHD_2"/>
    <property type="match status" value="1"/>
</dbReference>
<dbReference type="SUPFAM" id="SSF57903">
    <property type="entry name" value="FYVE/PHD zinc finger"/>
    <property type="match status" value="1"/>
</dbReference>
<dbReference type="EMBL" id="HBFS01001236">
    <property type="protein sequence ID" value="CAD8907623.1"/>
    <property type="molecule type" value="Transcribed_RNA"/>
</dbReference>
<dbReference type="Gene3D" id="1.10.150.60">
    <property type="entry name" value="ARID DNA-binding domain"/>
    <property type="match status" value="1"/>
</dbReference>
<dbReference type="GO" id="GO:0006357">
    <property type="term" value="P:regulation of transcription by RNA polymerase II"/>
    <property type="evidence" value="ECO:0007669"/>
    <property type="project" value="TreeGrafter"/>
</dbReference>
<dbReference type="Pfam" id="PF13832">
    <property type="entry name" value="zf-HC5HC2H_2"/>
    <property type="match status" value="1"/>
</dbReference>
<dbReference type="InterPro" id="IPR001965">
    <property type="entry name" value="Znf_PHD"/>
</dbReference>
<dbReference type="InterPro" id="IPR011011">
    <property type="entry name" value="Znf_FYVE_PHD"/>
</dbReference>
<dbReference type="InterPro" id="IPR019787">
    <property type="entry name" value="Znf_PHD-finger"/>
</dbReference>
<sequence length="927" mass="95531">MDDAGNGVGAGGGAEGAGADGSGGGGGGAGAGSAAPAPEALGRGMRVPSAIVDGSAAAINGAAGGTHIAVERPRSETFAGFLERRRLMAARADAAVRGADYGAAIGCNPLVSMDVVQSTVHRRAYRRGARTGSALAIRRSRRQRADSEATGEVSGDEPDADVEPVSYLPSNIKIRLHKVGEGLYQAVAVMTPAAIASKHIDGVLPQGSAMESPLRAAQARRQRASSFDDDVTLICDVCDSAVVPSGHNHIIVCEACTVAVHLDCYGLSKIPADPWYCQPCTVDRIDPIRAKTCRLCGGLNGAFVELPGSGWLHVACVLWVPHVSFTDATIQMVQAYDAARNLTQTVAGLKARQMGEVRRGTISMTKCSVCNVDMLPIGAVPCSHPGCAVEFHLPCARASGYVMTPERSPSSNGVFEVFCAAHSLPRILGDAGSVATGGAGAGSDAVTTPGVGGGGAGAGAGAADVAAASLAATESKFTVSPLGFRQDLSRASFMKALLAFRRETGRTHDVYGDAHGMLRVPMFASATPVDIYMLYLHVTCRGGSMRMTRRGWEQTCHRLMFRSNPDVARSIAGEISLLLVTYEKLLQPFERKHYDASRDRFDELHAARLRMEDEARAAAAFARSSGRHKATSSALSVASSRSKRSVHSAGSGPKTPAAQEEPPSPPTTPRSAPKPPVAAKAKAASKAGNGKAVRAPSKSRPATRKKSAHQSGKPHHHIVKRRSRKGSDTVTEEILPPPASDSDDDSGGEQAHVASSGTSVSSRPSSSSASSGSSASSASGSSSDSSDSSDMSDVDSVDGFVVESFDSSANLKTSEARDGLAGLAELALLEERSVAAGGGAGAGGGRAGSRGKRSAKGGSGERKSSAKSKASKPAGKGKGGKTAARSKSKGASKAKTKAKRFREDAAFRVKSKGKAPFDHAIFRNGSR</sequence>
<dbReference type="SUPFAM" id="SSF46774">
    <property type="entry name" value="ARID-like"/>
    <property type="match status" value="1"/>
</dbReference>
<dbReference type="InterPro" id="IPR050701">
    <property type="entry name" value="Histone_Mod_Regulator"/>
</dbReference>
<dbReference type="GO" id="GO:0003677">
    <property type="term" value="F:DNA binding"/>
    <property type="evidence" value="ECO:0007669"/>
    <property type="project" value="InterPro"/>
</dbReference>
<dbReference type="Gene3D" id="3.30.40.10">
    <property type="entry name" value="Zinc/RING finger domain, C3HC4 (zinc finger)"/>
    <property type="match status" value="2"/>
</dbReference>
<dbReference type="PROSITE" id="PS51011">
    <property type="entry name" value="ARID"/>
    <property type="match status" value="1"/>
</dbReference>
<feature type="compositionally biased region" description="Basic residues" evidence="5">
    <location>
        <begin position="701"/>
        <end position="724"/>
    </location>
</feature>
<evidence type="ECO:0000313" key="9">
    <source>
        <dbReference type="EMBL" id="CAD8907623.1"/>
    </source>
</evidence>
<feature type="compositionally biased region" description="Low complexity" evidence="5">
    <location>
        <begin position="753"/>
        <end position="789"/>
    </location>
</feature>
<dbReference type="CDD" id="cd16100">
    <property type="entry name" value="ARID"/>
    <property type="match status" value="1"/>
</dbReference>
<evidence type="ECO:0000259" key="8">
    <source>
        <dbReference type="PROSITE" id="PS51805"/>
    </source>
</evidence>
<dbReference type="InterPro" id="IPR013083">
    <property type="entry name" value="Znf_RING/FYVE/PHD"/>
</dbReference>
<feature type="compositionally biased region" description="Pro residues" evidence="5">
    <location>
        <begin position="662"/>
        <end position="676"/>
    </location>
</feature>
<gene>
    <name evidence="9" type="ORF">BSP0115_LOCUS819</name>
</gene>
<dbReference type="InterPro" id="IPR001606">
    <property type="entry name" value="ARID_dom"/>
</dbReference>
<dbReference type="PROSITE" id="PS50016">
    <property type="entry name" value="ZF_PHD_2"/>
    <property type="match status" value="1"/>
</dbReference>
<feature type="region of interest" description="Disordered" evidence="5">
    <location>
        <begin position="836"/>
        <end position="927"/>
    </location>
</feature>
<feature type="domain" description="ARID" evidence="7">
    <location>
        <begin position="487"/>
        <end position="594"/>
    </location>
</feature>
<dbReference type="PROSITE" id="PS01359">
    <property type="entry name" value="ZF_PHD_1"/>
    <property type="match status" value="1"/>
</dbReference>
<dbReference type="SMART" id="SM00249">
    <property type="entry name" value="PHD"/>
    <property type="match status" value="2"/>
</dbReference>
<feature type="compositionally biased region" description="Low complexity" evidence="5">
    <location>
        <begin position="647"/>
        <end position="661"/>
    </location>
</feature>
<evidence type="ECO:0008006" key="10">
    <source>
        <dbReference type="Google" id="ProtNLM"/>
    </source>
</evidence>
<evidence type="ECO:0000256" key="2">
    <source>
        <dbReference type="ARBA" id="ARBA00022771"/>
    </source>
</evidence>
<evidence type="ECO:0000256" key="4">
    <source>
        <dbReference type="PROSITE-ProRule" id="PRU00146"/>
    </source>
</evidence>
<dbReference type="CDD" id="cd15571">
    <property type="entry name" value="ePHD"/>
    <property type="match status" value="1"/>
</dbReference>
<dbReference type="GO" id="GO:0008270">
    <property type="term" value="F:zinc ion binding"/>
    <property type="evidence" value="ECO:0007669"/>
    <property type="project" value="UniProtKB-KW"/>
</dbReference>
<evidence type="ECO:0000259" key="7">
    <source>
        <dbReference type="PROSITE" id="PS51011"/>
    </source>
</evidence>
<feature type="compositionally biased region" description="Low complexity" evidence="5">
    <location>
        <begin position="677"/>
        <end position="693"/>
    </location>
</feature>
<dbReference type="SMART" id="SM01014">
    <property type="entry name" value="ARID"/>
    <property type="match status" value="1"/>
</dbReference>
<dbReference type="Pfam" id="PF01388">
    <property type="entry name" value="ARID"/>
    <property type="match status" value="1"/>
</dbReference>
<dbReference type="CDD" id="cd15492">
    <property type="entry name" value="PHD_BRPF_JADE_like"/>
    <property type="match status" value="1"/>
</dbReference>
<protein>
    <recommendedName>
        <fullName evidence="10">PHD-type domain-containing protein</fullName>
    </recommendedName>
</protein>